<organism evidence="1">
    <name type="scientific">marine sediment metagenome</name>
    <dbReference type="NCBI Taxonomy" id="412755"/>
    <lineage>
        <taxon>unclassified sequences</taxon>
        <taxon>metagenomes</taxon>
        <taxon>ecological metagenomes</taxon>
    </lineage>
</organism>
<name>X1SIB3_9ZZZZ</name>
<comment type="caution">
    <text evidence="1">The sequence shown here is derived from an EMBL/GenBank/DDBJ whole genome shotgun (WGS) entry which is preliminary data.</text>
</comment>
<accession>X1SIB3</accession>
<feature type="non-terminal residue" evidence="1">
    <location>
        <position position="234"/>
    </location>
</feature>
<dbReference type="AlphaFoldDB" id="X1SIB3"/>
<dbReference type="EMBL" id="BARW01010651">
    <property type="protein sequence ID" value="GAI78896.1"/>
    <property type="molecule type" value="Genomic_DNA"/>
</dbReference>
<gene>
    <name evidence="1" type="ORF">S12H4_20882</name>
</gene>
<sequence>MGLESKIIKFDPNLKYGEEFKKFMVKIEDVPEMDIDIKDVKIPQRFEELLKRNKKLQNTYLTRGRPDISDQTGSGYDMALVNILIKNKFNDSEIAAIIKSSKTGTEKKITPSYLNITIKKARAFIKKKKKKPGTKTFPLGIIHLIDDDGVKKYLFKNEDNKLALSETWTDGAGQIYKPRQDLPMRYASIDVLKIDKDIIWAGLLKEIEKYIKSYLELPDEIYYLIFGLWIMHTY</sequence>
<evidence type="ECO:0000313" key="1">
    <source>
        <dbReference type="EMBL" id="GAI78896.1"/>
    </source>
</evidence>
<proteinExistence type="predicted"/>
<protein>
    <submittedName>
        <fullName evidence="1">Uncharacterized protein</fullName>
    </submittedName>
</protein>
<reference evidence="1" key="1">
    <citation type="journal article" date="2014" name="Front. Microbiol.">
        <title>High frequency of phylogenetically diverse reductive dehalogenase-homologous genes in deep subseafloor sedimentary metagenomes.</title>
        <authorList>
            <person name="Kawai M."/>
            <person name="Futagami T."/>
            <person name="Toyoda A."/>
            <person name="Takaki Y."/>
            <person name="Nishi S."/>
            <person name="Hori S."/>
            <person name="Arai W."/>
            <person name="Tsubouchi T."/>
            <person name="Morono Y."/>
            <person name="Uchiyama I."/>
            <person name="Ito T."/>
            <person name="Fujiyama A."/>
            <person name="Inagaki F."/>
            <person name="Takami H."/>
        </authorList>
    </citation>
    <scope>NUCLEOTIDE SEQUENCE</scope>
    <source>
        <strain evidence="1">Expedition CK06-06</strain>
    </source>
</reference>